<evidence type="ECO:0000313" key="1">
    <source>
        <dbReference type="EMBL" id="KAF7340410.1"/>
    </source>
</evidence>
<dbReference type="Gene3D" id="3.40.50.720">
    <property type="entry name" value="NAD(P)-binding Rossmann-like Domain"/>
    <property type="match status" value="1"/>
</dbReference>
<organism evidence="1 2">
    <name type="scientific">Mycena venus</name>
    <dbReference type="NCBI Taxonomy" id="2733690"/>
    <lineage>
        <taxon>Eukaryota</taxon>
        <taxon>Fungi</taxon>
        <taxon>Dikarya</taxon>
        <taxon>Basidiomycota</taxon>
        <taxon>Agaricomycotina</taxon>
        <taxon>Agaricomycetes</taxon>
        <taxon>Agaricomycetidae</taxon>
        <taxon>Agaricales</taxon>
        <taxon>Marasmiineae</taxon>
        <taxon>Mycenaceae</taxon>
        <taxon>Mycena</taxon>
    </lineage>
</organism>
<evidence type="ECO:0000313" key="2">
    <source>
        <dbReference type="Proteomes" id="UP000620124"/>
    </source>
</evidence>
<accession>A0A8H6XFC4</accession>
<keyword evidence="2" id="KW-1185">Reference proteome</keyword>
<comment type="caution">
    <text evidence="1">The sequence shown here is derived from an EMBL/GenBank/DDBJ whole genome shotgun (WGS) entry which is preliminary data.</text>
</comment>
<gene>
    <name evidence="1" type="ORF">MVEN_01960700</name>
</gene>
<reference evidence="1" key="1">
    <citation type="submission" date="2020-05" db="EMBL/GenBank/DDBJ databases">
        <title>Mycena genomes resolve the evolution of fungal bioluminescence.</title>
        <authorList>
            <person name="Tsai I.J."/>
        </authorList>
    </citation>
    <scope>NUCLEOTIDE SEQUENCE</scope>
    <source>
        <strain evidence="1">CCC161011</strain>
    </source>
</reference>
<dbReference type="OrthoDB" id="1393670at2759"/>
<dbReference type="InterPro" id="IPR036291">
    <property type="entry name" value="NAD(P)-bd_dom_sf"/>
</dbReference>
<dbReference type="EMBL" id="JACAZI010000019">
    <property type="protein sequence ID" value="KAF7340410.1"/>
    <property type="molecule type" value="Genomic_DNA"/>
</dbReference>
<dbReference type="SUPFAM" id="SSF51735">
    <property type="entry name" value="NAD(P)-binding Rossmann-fold domains"/>
    <property type="match status" value="1"/>
</dbReference>
<protein>
    <submittedName>
        <fullName evidence="1">3-oxoacyl-[acyl-carrier-protein] reductase FabG</fullName>
    </submittedName>
</protein>
<proteinExistence type="predicted"/>
<name>A0A8H6XFC4_9AGAR</name>
<dbReference type="Proteomes" id="UP000620124">
    <property type="component" value="Unassembled WGS sequence"/>
</dbReference>
<dbReference type="AlphaFoldDB" id="A0A8H6XFC4"/>
<sequence length="102" mass="11132">MGKNSGLHLRQDAAHDAGETFEITIKIHVCAPFRLIRQAAPYFCLKMGFVSTIILFPCPFLHPFLSLTSPDACENRSIINVSTTSGLHGNVRQANYATAKAA</sequence>